<gene>
    <name evidence="1" type="ORF">GJA_1576</name>
</gene>
<dbReference type="HOGENOM" id="CLU_3008207_0_0_4"/>
<dbReference type="EMBL" id="HG322949">
    <property type="protein sequence ID" value="CDG82221.1"/>
    <property type="molecule type" value="Genomic_DNA"/>
</dbReference>
<protein>
    <submittedName>
        <fullName evidence="1">Uncharacterized protein</fullName>
    </submittedName>
</protein>
<organism evidence="1 2">
    <name type="scientific">Janthinobacterium agaricidamnosum NBRC 102515 = DSM 9628</name>
    <dbReference type="NCBI Taxonomy" id="1349767"/>
    <lineage>
        <taxon>Bacteria</taxon>
        <taxon>Pseudomonadati</taxon>
        <taxon>Pseudomonadota</taxon>
        <taxon>Betaproteobacteria</taxon>
        <taxon>Burkholderiales</taxon>
        <taxon>Oxalobacteraceae</taxon>
        <taxon>Janthinobacterium</taxon>
    </lineage>
</organism>
<dbReference type="KEGG" id="jag:GJA_1576"/>
<sequence>MACFEWIKTAIITKPGAKDGARLQFIAKTLKNSLEPLLKYPLLYHGHFFKRSYPLR</sequence>
<dbReference type="AlphaFoldDB" id="W0V2W7"/>
<name>W0V2W7_9BURK</name>
<reference evidence="1 2" key="1">
    <citation type="journal article" date="2015" name="Genome Announc.">
        <title>Genome Sequence of Mushroom Soft-Rot Pathogen Janthinobacterium agaricidamnosum.</title>
        <authorList>
            <person name="Graupner K."/>
            <person name="Lackner G."/>
            <person name="Hertweck C."/>
        </authorList>
    </citation>
    <scope>NUCLEOTIDE SEQUENCE [LARGE SCALE GENOMIC DNA]</scope>
    <source>
        <strain evidence="2">NBRC 102515 / DSM 9628</strain>
    </source>
</reference>
<evidence type="ECO:0000313" key="1">
    <source>
        <dbReference type="EMBL" id="CDG82221.1"/>
    </source>
</evidence>
<dbReference type="Proteomes" id="UP000027604">
    <property type="component" value="Chromosome I"/>
</dbReference>
<accession>W0V2W7</accession>
<keyword evidence="2" id="KW-1185">Reference proteome</keyword>
<proteinExistence type="predicted"/>
<evidence type="ECO:0000313" key="2">
    <source>
        <dbReference type="Proteomes" id="UP000027604"/>
    </source>
</evidence>